<dbReference type="PRINTS" id="PR00420">
    <property type="entry name" value="RNGMNOXGNASE"/>
</dbReference>
<evidence type="ECO:0000313" key="4">
    <source>
        <dbReference type="EMBL" id="KZD23626.1"/>
    </source>
</evidence>
<dbReference type="GO" id="GO:0071949">
    <property type="term" value="F:FAD binding"/>
    <property type="evidence" value="ECO:0007669"/>
    <property type="project" value="InterPro"/>
</dbReference>
<accession>A0A163ZLY3</accession>
<keyword evidence="2 4" id="KW-0503">Monooxygenase</keyword>
<reference evidence="4 5" key="1">
    <citation type="submission" date="2016-03" db="EMBL/GenBank/DDBJ databases">
        <title>Microsymbionts genomes from the relict species Vavilovia formosa (Stev.) Fed.</title>
        <authorList>
            <person name="Kopat V."/>
            <person name="Chirak E."/>
            <person name="Kimeklis A."/>
            <person name="Andronov E."/>
        </authorList>
    </citation>
    <scope>NUCLEOTIDE SEQUENCE [LARGE SCALE GENOMIC DNA]</scope>
    <source>
        <strain evidence="4 5">Vaf07</strain>
    </source>
</reference>
<evidence type="ECO:0000259" key="3">
    <source>
        <dbReference type="Pfam" id="PF01494"/>
    </source>
</evidence>
<dbReference type="Gene3D" id="3.30.9.30">
    <property type="match status" value="1"/>
</dbReference>
<evidence type="ECO:0000256" key="2">
    <source>
        <dbReference type="ARBA" id="ARBA00023033"/>
    </source>
</evidence>
<dbReference type="Gene3D" id="3.50.50.60">
    <property type="entry name" value="FAD/NAD(P)-binding domain"/>
    <property type="match status" value="1"/>
</dbReference>
<evidence type="ECO:0000256" key="1">
    <source>
        <dbReference type="ARBA" id="ARBA00023002"/>
    </source>
</evidence>
<dbReference type="RefSeq" id="WP_068732162.1">
    <property type="nucleotide sequence ID" value="NZ_LVYV01000009.1"/>
</dbReference>
<dbReference type="InterPro" id="IPR050493">
    <property type="entry name" value="FAD-dep_Monooxygenase_BioMet"/>
</dbReference>
<dbReference type="GO" id="GO:0004497">
    <property type="term" value="F:monooxygenase activity"/>
    <property type="evidence" value="ECO:0007669"/>
    <property type="project" value="UniProtKB-KW"/>
</dbReference>
<gene>
    <name evidence="4" type="ORF">A4A58_26255</name>
</gene>
<dbReference type="SUPFAM" id="SSF54373">
    <property type="entry name" value="FAD-linked reductases, C-terminal domain"/>
    <property type="match status" value="1"/>
</dbReference>
<dbReference type="OrthoDB" id="4230779at2"/>
<dbReference type="STRING" id="943830.A4A58_26255"/>
<keyword evidence="5" id="KW-1185">Reference proteome</keyword>
<dbReference type="SUPFAM" id="SSF51905">
    <property type="entry name" value="FAD/NAD(P)-binding domain"/>
    <property type="match status" value="1"/>
</dbReference>
<dbReference type="PANTHER" id="PTHR13789:SF268">
    <property type="entry name" value="5-METHYLPHENAZINE-1-CARBOXYLATE 1-MONOOXYGENASE"/>
    <property type="match status" value="1"/>
</dbReference>
<dbReference type="AlphaFoldDB" id="A0A163ZLY3"/>
<evidence type="ECO:0000313" key="5">
    <source>
        <dbReference type="Proteomes" id="UP000076574"/>
    </source>
</evidence>
<organism evidence="4 5">
    <name type="scientific">Tardiphaga robiniae</name>
    <dbReference type="NCBI Taxonomy" id="943830"/>
    <lineage>
        <taxon>Bacteria</taxon>
        <taxon>Pseudomonadati</taxon>
        <taxon>Pseudomonadota</taxon>
        <taxon>Alphaproteobacteria</taxon>
        <taxon>Hyphomicrobiales</taxon>
        <taxon>Nitrobacteraceae</taxon>
        <taxon>Tardiphaga</taxon>
    </lineage>
</organism>
<feature type="domain" description="FAD-binding" evidence="3">
    <location>
        <begin position="2"/>
        <end position="358"/>
    </location>
</feature>
<proteinExistence type="predicted"/>
<dbReference type="Proteomes" id="UP000076574">
    <property type="component" value="Unassembled WGS sequence"/>
</dbReference>
<comment type="caution">
    <text evidence="4">The sequence shown here is derived from an EMBL/GenBank/DDBJ whole genome shotgun (WGS) entry which is preliminary data.</text>
</comment>
<dbReference type="InterPro" id="IPR036188">
    <property type="entry name" value="FAD/NAD-bd_sf"/>
</dbReference>
<protein>
    <submittedName>
        <fullName evidence="4">Salicylate 1-monooxygenase</fullName>
    </submittedName>
</protein>
<sequence length="416" mass="45518">MKAIIVGGGVGGLTTALMLRARGINCELYEQADSIRELGVGINTLPHAIRELAGLGLLDRLDAVAIRTDELHYFNRHGQEVWREKRGFGAGHDVPQFSIHRGRLQSAIHRAVEERLGTEAIHTGRRLGYFTQDEGGVTAYFFDRNNNHVETARGDILVGADGIHSKVRSTLFPNEGHPVWNGLMLWRGARDWPAFLTGNSMIVAGGLHAKVVVYPIAEGETPGNRLTNWAVLVKTGEGGTLPPRREDWSRPGKREELMPHVARFNVPHIDVPALITATPEFWEYPCCDRDPLPYWSGGRVTLLGDAAHPMYPVGSNGASQAILDARALADSLAHAEHPRQALMAYERKRLPMTAEIVRSNRRGGPEGVIDAVEQIAPDGFDNVENVLSYAQREAIVKGYAHKAGFAAQPGLAVVNG</sequence>
<dbReference type="PANTHER" id="PTHR13789">
    <property type="entry name" value="MONOOXYGENASE"/>
    <property type="match status" value="1"/>
</dbReference>
<keyword evidence="1" id="KW-0560">Oxidoreductase</keyword>
<dbReference type="InterPro" id="IPR002938">
    <property type="entry name" value="FAD-bd"/>
</dbReference>
<dbReference type="Pfam" id="PF01494">
    <property type="entry name" value="FAD_binding_3"/>
    <property type="match status" value="1"/>
</dbReference>
<dbReference type="EMBL" id="LVYV01000009">
    <property type="protein sequence ID" value="KZD23626.1"/>
    <property type="molecule type" value="Genomic_DNA"/>
</dbReference>
<name>A0A163ZLY3_9BRAD</name>
<dbReference type="NCBIfam" id="NF005720">
    <property type="entry name" value="PRK07538.1"/>
    <property type="match status" value="1"/>
</dbReference>